<keyword evidence="3" id="KW-0804">Transcription</keyword>
<dbReference type="OrthoDB" id="247151at2"/>
<dbReference type="PANTHER" id="PTHR47504">
    <property type="entry name" value="RIGHT ORIGIN-BINDING PROTEIN"/>
    <property type="match status" value="1"/>
</dbReference>
<dbReference type="PROSITE" id="PS01124">
    <property type="entry name" value="HTH_ARAC_FAMILY_2"/>
    <property type="match status" value="1"/>
</dbReference>
<evidence type="ECO:0000313" key="5">
    <source>
        <dbReference type="EMBL" id="SDK76170.1"/>
    </source>
</evidence>
<dbReference type="GO" id="GO:0043565">
    <property type="term" value="F:sequence-specific DNA binding"/>
    <property type="evidence" value="ECO:0007669"/>
    <property type="project" value="InterPro"/>
</dbReference>
<dbReference type="InterPro" id="IPR018060">
    <property type="entry name" value="HTH_AraC"/>
</dbReference>
<name>A0A1G9EJ34_9BACL</name>
<dbReference type="RefSeq" id="WP_092985885.1">
    <property type="nucleotide sequence ID" value="NZ_FNFY01000009.1"/>
</dbReference>
<dbReference type="InterPro" id="IPR009057">
    <property type="entry name" value="Homeodomain-like_sf"/>
</dbReference>
<dbReference type="SMART" id="SM00342">
    <property type="entry name" value="HTH_ARAC"/>
    <property type="match status" value="1"/>
</dbReference>
<dbReference type="InterPro" id="IPR050959">
    <property type="entry name" value="MarA-like"/>
</dbReference>
<dbReference type="STRING" id="576118.SAMN05216216_10916"/>
<sequence length="255" mass="29538">MDINKVLEYFKTHYNHTTVKEAAHYFGYSESHFYRVFKKETGVTPQDYLVSLKVQNSVEELLKTNASVLNIQLKSGYLSEGTFTNRIKKSMILSPKQLTTQYNKIYSDYKLHEDDELIEESCEEADLTVHLTCEEQFEGIIFIGLFKKPIPNQSPVVGKAILKFDKERDVYFNDVPPGGYYCLACVIHKTYNPLKIFVHKDNLRGKVEGKMTFPGKYKKHLNLRLPLPEDPPITLNLPLLFINILKESKSEYRAD</sequence>
<keyword evidence="6" id="KW-1185">Reference proteome</keyword>
<dbReference type="Proteomes" id="UP000199008">
    <property type="component" value="Unassembled WGS sequence"/>
</dbReference>
<dbReference type="SUPFAM" id="SSF46689">
    <property type="entry name" value="Homeodomain-like"/>
    <property type="match status" value="1"/>
</dbReference>
<dbReference type="PANTHER" id="PTHR47504:SF6">
    <property type="entry name" value="ARAC-FAMILY TRANSCRIPTIONAL REGULATOR"/>
    <property type="match status" value="1"/>
</dbReference>
<accession>A0A1G9EJ34</accession>
<evidence type="ECO:0000256" key="2">
    <source>
        <dbReference type="ARBA" id="ARBA00023125"/>
    </source>
</evidence>
<dbReference type="AlphaFoldDB" id="A0A1G9EJ34"/>
<organism evidence="5 6">
    <name type="scientific">Lacicoccus qingdaonensis</name>
    <dbReference type="NCBI Taxonomy" id="576118"/>
    <lineage>
        <taxon>Bacteria</taxon>
        <taxon>Bacillati</taxon>
        <taxon>Bacillota</taxon>
        <taxon>Bacilli</taxon>
        <taxon>Bacillales</taxon>
        <taxon>Salinicoccaceae</taxon>
        <taxon>Lacicoccus</taxon>
    </lineage>
</organism>
<reference evidence="6" key="1">
    <citation type="submission" date="2016-10" db="EMBL/GenBank/DDBJ databases">
        <authorList>
            <person name="Varghese N."/>
            <person name="Submissions S."/>
        </authorList>
    </citation>
    <scope>NUCLEOTIDE SEQUENCE [LARGE SCALE GENOMIC DNA]</scope>
    <source>
        <strain evidence="6">CGMCC 1.8895</strain>
    </source>
</reference>
<dbReference type="EMBL" id="FNFY01000009">
    <property type="protein sequence ID" value="SDK76170.1"/>
    <property type="molecule type" value="Genomic_DNA"/>
</dbReference>
<evidence type="ECO:0000256" key="3">
    <source>
        <dbReference type="ARBA" id="ARBA00023163"/>
    </source>
</evidence>
<dbReference type="Gene3D" id="1.10.10.60">
    <property type="entry name" value="Homeodomain-like"/>
    <property type="match status" value="1"/>
</dbReference>
<evidence type="ECO:0000259" key="4">
    <source>
        <dbReference type="PROSITE" id="PS01124"/>
    </source>
</evidence>
<proteinExistence type="predicted"/>
<keyword evidence="1" id="KW-0805">Transcription regulation</keyword>
<evidence type="ECO:0000256" key="1">
    <source>
        <dbReference type="ARBA" id="ARBA00023015"/>
    </source>
</evidence>
<keyword evidence="2" id="KW-0238">DNA-binding</keyword>
<dbReference type="GO" id="GO:0003700">
    <property type="term" value="F:DNA-binding transcription factor activity"/>
    <property type="evidence" value="ECO:0007669"/>
    <property type="project" value="InterPro"/>
</dbReference>
<dbReference type="Pfam" id="PF12833">
    <property type="entry name" value="HTH_18"/>
    <property type="match status" value="1"/>
</dbReference>
<evidence type="ECO:0000313" key="6">
    <source>
        <dbReference type="Proteomes" id="UP000199008"/>
    </source>
</evidence>
<protein>
    <submittedName>
        <fullName evidence="5">Transcriptional regulator, AraC family</fullName>
    </submittedName>
</protein>
<gene>
    <name evidence="5" type="ORF">SAMN05216216_10916</name>
</gene>
<feature type="domain" description="HTH araC/xylS-type" evidence="4">
    <location>
        <begin position="4"/>
        <end position="101"/>
    </location>
</feature>